<dbReference type="Pfam" id="PF20016">
    <property type="entry name" value="ThsA_Macro"/>
    <property type="match status" value="1"/>
</dbReference>
<protein>
    <recommendedName>
        <fullName evidence="1">Thoeris protein ThsA Macro domain-containing protein</fullName>
    </recommendedName>
</protein>
<accession>A0A3D2SCG6</accession>
<evidence type="ECO:0000259" key="1">
    <source>
        <dbReference type="Pfam" id="PF20016"/>
    </source>
</evidence>
<sequence>MVVAVYVVAVLAVSYIFAAWQTWRKESLSLRISNTLTVKVSSGDLFSYAKDENYVVIPVNEYFDTIVDNKIINKGTVHGQFILKYYGENHTQLHTEIESYFTSKGIKGTPVERKGSQGYPKKYSLGTCAIIKKDNINFVLLALTHFDEEDHAYVELSEFGRSISKMCRTLADVVEDKPVYMPLMGMGMARLNQSGQFILKYTLDTIVGIKDLALLGGVNIVVYPPVAKTLNLNEIKY</sequence>
<name>A0A3D2SCG6_9BACE</name>
<dbReference type="EMBL" id="DPVG01000145">
    <property type="protein sequence ID" value="HCK23943.1"/>
    <property type="molecule type" value="Genomic_DNA"/>
</dbReference>
<dbReference type="InterPro" id="IPR045535">
    <property type="entry name" value="ThsA_Macro"/>
</dbReference>
<organism evidence="2 3">
    <name type="scientific">Bacteroides graminisolvens</name>
    <dbReference type="NCBI Taxonomy" id="477666"/>
    <lineage>
        <taxon>Bacteria</taxon>
        <taxon>Pseudomonadati</taxon>
        <taxon>Bacteroidota</taxon>
        <taxon>Bacteroidia</taxon>
        <taxon>Bacteroidales</taxon>
        <taxon>Bacteroidaceae</taxon>
        <taxon>Bacteroides</taxon>
    </lineage>
</organism>
<evidence type="ECO:0000313" key="3">
    <source>
        <dbReference type="Proteomes" id="UP000263098"/>
    </source>
</evidence>
<gene>
    <name evidence="2" type="ORF">DHW31_04020</name>
</gene>
<dbReference type="Proteomes" id="UP000263098">
    <property type="component" value="Unassembled WGS sequence"/>
</dbReference>
<reference evidence="2 3" key="1">
    <citation type="journal article" date="2018" name="Nat. Biotechnol.">
        <title>A standardized bacterial taxonomy based on genome phylogeny substantially revises the tree of life.</title>
        <authorList>
            <person name="Parks D.H."/>
            <person name="Chuvochina M."/>
            <person name="Waite D.W."/>
            <person name="Rinke C."/>
            <person name="Skarshewski A."/>
            <person name="Chaumeil P.A."/>
            <person name="Hugenholtz P."/>
        </authorList>
    </citation>
    <scope>NUCLEOTIDE SEQUENCE [LARGE SCALE GENOMIC DNA]</scope>
    <source>
        <strain evidence="2">UBA9667</strain>
    </source>
</reference>
<feature type="domain" description="Thoeris protein ThsA Macro" evidence="1">
    <location>
        <begin position="38"/>
        <end position="209"/>
    </location>
</feature>
<proteinExistence type="predicted"/>
<evidence type="ECO:0000313" key="2">
    <source>
        <dbReference type="EMBL" id="HCK23943.1"/>
    </source>
</evidence>
<comment type="caution">
    <text evidence="2">The sequence shown here is derived from an EMBL/GenBank/DDBJ whole genome shotgun (WGS) entry which is preliminary data.</text>
</comment>
<dbReference type="AlphaFoldDB" id="A0A3D2SCG6"/>